<dbReference type="AlphaFoldDB" id="A0AA49FM88"/>
<reference evidence="1" key="1">
    <citation type="journal article" date="2023" name="Nat. Microbiol.">
        <title>Enrichment and characterization of a nitric oxide-reducing microbial community in a continuous bioreactor.</title>
        <authorList>
            <person name="Garrido-Amador P."/>
            <person name="Stortenbeker N."/>
            <person name="Wessels H.J.C.T."/>
            <person name="Speth D.R."/>
            <person name="Garcia-Heredia I."/>
            <person name="Kartal B."/>
        </authorList>
    </citation>
    <scope>NUCLEOTIDE SEQUENCE</scope>
    <source>
        <strain evidence="1">MAG1</strain>
    </source>
</reference>
<sequence length="86" mass="9816">MLSNPVEALADYLHEVGQPILDLAAKTRRKAEALRQSEAEVARCRRELKQSRRLLMACVKRNYVISEIETADVMCNRNNGSPYWAP</sequence>
<accession>A0AA49FM88</accession>
<evidence type="ECO:0000313" key="1">
    <source>
        <dbReference type="EMBL" id="WIM05845.1"/>
    </source>
</evidence>
<dbReference type="KEGG" id="npv:OHM77_00725"/>
<proteinExistence type="predicted"/>
<name>A0AA49FM88_9PROT</name>
<gene>
    <name evidence="1" type="ORF">OHM77_00725</name>
</gene>
<organism evidence="1">
    <name type="scientific">Candidatus Nitricoxidivorans perseverans</name>
    <dbReference type="NCBI Taxonomy" id="2975601"/>
    <lineage>
        <taxon>Bacteria</taxon>
        <taxon>Pseudomonadati</taxon>
        <taxon>Pseudomonadota</taxon>
        <taxon>Betaproteobacteria</taxon>
        <taxon>Nitrosomonadales</taxon>
        <taxon>Sterolibacteriaceae</taxon>
        <taxon>Candidatus Nitricoxidivorans</taxon>
    </lineage>
</organism>
<protein>
    <submittedName>
        <fullName evidence="1">Uncharacterized protein</fullName>
    </submittedName>
</protein>
<dbReference type="EMBL" id="CP107246">
    <property type="protein sequence ID" value="WIM05845.1"/>
    <property type="molecule type" value="Genomic_DNA"/>
</dbReference>
<dbReference type="Proteomes" id="UP001234916">
    <property type="component" value="Chromosome"/>
</dbReference>